<evidence type="ECO:0000313" key="13">
    <source>
        <dbReference type="EMBL" id="GBM46648.1"/>
    </source>
</evidence>
<keyword evidence="11" id="KW-0479">Metal-binding</keyword>
<reference evidence="13 14" key="1">
    <citation type="journal article" date="2019" name="Sci. Rep.">
        <title>Orb-weaving spider Araneus ventricosus genome elucidates the spidroin gene catalogue.</title>
        <authorList>
            <person name="Kono N."/>
            <person name="Nakamura H."/>
            <person name="Ohtoshi R."/>
            <person name="Moran D.A.P."/>
            <person name="Shinohara A."/>
            <person name="Yoshida Y."/>
            <person name="Fujiwara M."/>
            <person name="Mori M."/>
            <person name="Tomita M."/>
            <person name="Arakawa K."/>
        </authorList>
    </citation>
    <scope>NUCLEOTIDE SEQUENCE [LARGE SCALE GENOMIC DNA]</scope>
</reference>
<evidence type="ECO:0000256" key="3">
    <source>
        <dbReference type="ARBA" id="ARBA00009975"/>
    </source>
</evidence>
<keyword evidence="11" id="KW-0862">Zinc</keyword>
<dbReference type="InterPro" id="IPR001282">
    <property type="entry name" value="G6P_DH"/>
</dbReference>
<evidence type="ECO:0000256" key="1">
    <source>
        <dbReference type="ARBA" id="ARBA00002914"/>
    </source>
</evidence>
<keyword evidence="11" id="KW-0863">Zinc-finger</keyword>
<sequence length="550" mass="63057">MEPVASPQSIALLKESIMHLDHPLQEKSNYVFVILGASGDLAKKKIYPTLWFLYRDGLLPPKTTFVGYARSNLTVDDIRSRAIQYMQVKKDQEQLVDEFFKLNYYVSGTYENSDDFGKLNEQLDKLEKSSSSNRLFYLALPPTVFSIVTKNLKLTCMAPKGWTRVIIEKPFGRDSETSAELSRHLSSLFKEEEIYRIDHYLGKEMVQNLMALRFGNRIFGPIWNRDNIASIMISFKEPFGTQGRGGYFDNFGGSKPTYAGKVLVPVKDEQKVQVKKVVKSIAPKTVKGPPVKLPPRTDVPTIIVHSLKEESSQIFQNPETSICPEDIGVKVLNCRPVVGQRVLIRTETQEMAKTLQTVINENVELKTVCEAREPKGRTPQILVYDIRTTGQNREEEEAAFLGKIRQSNSLPQGEMKVLFTKKGRGEYEHWVISFDPQIFGCIKDEKRLHCAFGSYNFREFVEPLHCYNCHRFGHVKKNCGEKVELCCRCTGVYYYKTCQKTSILCRNCRECNKRNNTKLRVDHTAISEKCPLFIREMGQLYNRKNHPALP</sequence>
<evidence type="ECO:0000256" key="5">
    <source>
        <dbReference type="ARBA" id="ARBA00020444"/>
    </source>
</evidence>
<dbReference type="PRINTS" id="PR00079">
    <property type="entry name" value="G6PDHDRGNASE"/>
</dbReference>
<keyword evidence="14" id="KW-1185">Reference proteome</keyword>
<dbReference type="AlphaFoldDB" id="A0A4Y2G1W8"/>
<gene>
    <name evidence="13" type="primary">g6pd</name>
    <name evidence="13" type="ORF">AVEN_274145_1</name>
</gene>
<evidence type="ECO:0000256" key="2">
    <source>
        <dbReference type="ARBA" id="ARBA00004937"/>
    </source>
</evidence>
<dbReference type="GO" id="GO:0005829">
    <property type="term" value="C:cytosol"/>
    <property type="evidence" value="ECO:0007669"/>
    <property type="project" value="TreeGrafter"/>
</dbReference>
<dbReference type="Proteomes" id="UP000499080">
    <property type="component" value="Unassembled WGS sequence"/>
</dbReference>
<evidence type="ECO:0000256" key="4">
    <source>
        <dbReference type="ARBA" id="ARBA00013019"/>
    </source>
</evidence>
<dbReference type="Gene3D" id="3.40.50.720">
    <property type="entry name" value="NAD(P)-binding Rossmann-like Domain"/>
    <property type="match status" value="1"/>
</dbReference>
<dbReference type="InterPro" id="IPR022674">
    <property type="entry name" value="G6P_DH_NAD-bd"/>
</dbReference>
<dbReference type="GO" id="GO:0006006">
    <property type="term" value="P:glucose metabolic process"/>
    <property type="evidence" value="ECO:0007669"/>
    <property type="project" value="UniProtKB-KW"/>
</dbReference>
<dbReference type="PROSITE" id="PS00069">
    <property type="entry name" value="G6P_DEHYDROGENASE"/>
    <property type="match status" value="1"/>
</dbReference>
<comment type="function">
    <text evidence="1">Cytosolic glucose-6-phosphate dehydrogenase that catalyzes the first and rate-limiting step of the oxidative branch within the pentose phosphate pathway/shunt, an alternative route to glycolysis for the dissimilation of carbohydrates and a major source of reducing power and metabolic intermediates for fatty acid and nucleic acid biosynthetic processes.</text>
</comment>
<evidence type="ECO:0000256" key="8">
    <source>
        <dbReference type="ARBA" id="ARBA00023002"/>
    </source>
</evidence>
<protein>
    <recommendedName>
        <fullName evidence="5">Glucose-6-phosphate 1-dehydrogenase</fullName>
        <ecNumber evidence="4">1.1.1.49</ecNumber>
    </recommendedName>
</protein>
<evidence type="ECO:0000256" key="10">
    <source>
        <dbReference type="ARBA" id="ARBA00047696"/>
    </source>
</evidence>
<dbReference type="PANTHER" id="PTHR23429:SF0">
    <property type="entry name" value="GLUCOSE-6-PHOSPHATE 1-DEHYDROGENASE"/>
    <property type="match status" value="1"/>
</dbReference>
<dbReference type="InterPro" id="IPR001878">
    <property type="entry name" value="Znf_CCHC"/>
</dbReference>
<dbReference type="EMBL" id="BGPR01001145">
    <property type="protein sequence ID" value="GBM46648.1"/>
    <property type="molecule type" value="Genomic_DNA"/>
</dbReference>
<dbReference type="SUPFAM" id="SSF51735">
    <property type="entry name" value="NAD(P)-binding Rossmann-fold domains"/>
    <property type="match status" value="1"/>
</dbReference>
<dbReference type="PROSITE" id="PS50158">
    <property type="entry name" value="ZF_CCHC"/>
    <property type="match status" value="1"/>
</dbReference>
<keyword evidence="8" id="KW-0560">Oxidoreductase</keyword>
<comment type="catalytic activity">
    <reaction evidence="10">
        <text>D-glucose 6-phosphate + NADP(+) = 6-phospho-D-glucono-1,5-lactone + NADPH + H(+)</text>
        <dbReference type="Rhea" id="RHEA:15841"/>
        <dbReference type="ChEBI" id="CHEBI:15378"/>
        <dbReference type="ChEBI" id="CHEBI:57783"/>
        <dbReference type="ChEBI" id="CHEBI:57955"/>
        <dbReference type="ChEBI" id="CHEBI:58349"/>
        <dbReference type="ChEBI" id="CHEBI:61548"/>
        <dbReference type="EC" id="1.1.1.49"/>
    </reaction>
    <physiologicalReaction direction="left-to-right" evidence="10">
        <dbReference type="Rhea" id="RHEA:15842"/>
    </physiologicalReaction>
</comment>
<accession>A0A4Y2G1W8</accession>
<organism evidence="13 14">
    <name type="scientific">Araneus ventricosus</name>
    <name type="common">Orbweaver spider</name>
    <name type="synonym">Epeira ventricosa</name>
    <dbReference type="NCBI Taxonomy" id="182803"/>
    <lineage>
        <taxon>Eukaryota</taxon>
        <taxon>Metazoa</taxon>
        <taxon>Ecdysozoa</taxon>
        <taxon>Arthropoda</taxon>
        <taxon>Chelicerata</taxon>
        <taxon>Arachnida</taxon>
        <taxon>Araneae</taxon>
        <taxon>Araneomorphae</taxon>
        <taxon>Entelegynae</taxon>
        <taxon>Araneoidea</taxon>
        <taxon>Araneidae</taxon>
        <taxon>Araneus</taxon>
    </lineage>
</organism>
<dbReference type="GO" id="GO:0008270">
    <property type="term" value="F:zinc ion binding"/>
    <property type="evidence" value="ECO:0007669"/>
    <property type="project" value="UniProtKB-KW"/>
</dbReference>
<dbReference type="InterPro" id="IPR019796">
    <property type="entry name" value="G6P_DH_AS"/>
</dbReference>
<evidence type="ECO:0000256" key="11">
    <source>
        <dbReference type="PROSITE-ProRule" id="PRU00047"/>
    </source>
</evidence>
<dbReference type="PANTHER" id="PTHR23429">
    <property type="entry name" value="GLUCOSE-6-PHOSPHATE 1-DEHYDROGENASE G6PD"/>
    <property type="match status" value="1"/>
</dbReference>
<dbReference type="GO" id="GO:0004345">
    <property type="term" value="F:glucose-6-phosphate dehydrogenase activity"/>
    <property type="evidence" value="ECO:0007669"/>
    <property type="project" value="UniProtKB-EC"/>
</dbReference>
<evidence type="ECO:0000259" key="12">
    <source>
        <dbReference type="PROSITE" id="PS50158"/>
    </source>
</evidence>
<comment type="similarity">
    <text evidence="3">Belongs to the glucose-6-phosphate dehydrogenase family.</text>
</comment>
<evidence type="ECO:0000256" key="6">
    <source>
        <dbReference type="ARBA" id="ARBA00022526"/>
    </source>
</evidence>
<comment type="pathway">
    <text evidence="2">Carbohydrate degradation; pentose phosphate pathway; D-ribulose 5-phosphate from D-glucose 6-phosphate (oxidative stage): step 1/3.</text>
</comment>
<dbReference type="InterPro" id="IPR022675">
    <property type="entry name" value="G6P_DH_C"/>
</dbReference>
<keyword evidence="7" id="KW-0521">NADP</keyword>
<dbReference type="OrthoDB" id="60984at2759"/>
<proteinExistence type="inferred from homology"/>
<dbReference type="GO" id="GO:0003676">
    <property type="term" value="F:nucleic acid binding"/>
    <property type="evidence" value="ECO:0007669"/>
    <property type="project" value="InterPro"/>
</dbReference>
<feature type="domain" description="CCHC-type" evidence="12">
    <location>
        <begin position="466"/>
        <end position="479"/>
    </location>
</feature>
<dbReference type="Pfam" id="PF02781">
    <property type="entry name" value="G6PD_C"/>
    <property type="match status" value="1"/>
</dbReference>
<dbReference type="InterPro" id="IPR036291">
    <property type="entry name" value="NAD(P)-bd_dom_sf"/>
</dbReference>
<keyword evidence="6" id="KW-0313">Glucose metabolism</keyword>
<dbReference type="Pfam" id="PF00479">
    <property type="entry name" value="G6PD_N"/>
    <property type="match status" value="1"/>
</dbReference>
<dbReference type="SUPFAM" id="SSF55347">
    <property type="entry name" value="Glyceraldehyde-3-phosphate dehydrogenase-like, C-terminal domain"/>
    <property type="match status" value="1"/>
</dbReference>
<dbReference type="GO" id="GO:0009051">
    <property type="term" value="P:pentose-phosphate shunt, oxidative branch"/>
    <property type="evidence" value="ECO:0007669"/>
    <property type="project" value="TreeGrafter"/>
</dbReference>
<name>A0A4Y2G1W8_ARAVE</name>
<evidence type="ECO:0000313" key="14">
    <source>
        <dbReference type="Proteomes" id="UP000499080"/>
    </source>
</evidence>
<evidence type="ECO:0000256" key="9">
    <source>
        <dbReference type="ARBA" id="ARBA00023277"/>
    </source>
</evidence>
<dbReference type="UniPathway" id="UPA00115"/>
<evidence type="ECO:0000256" key="7">
    <source>
        <dbReference type="ARBA" id="ARBA00022857"/>
    </source>
</evidence>
<comment type="caution">
    <text evidence="13">The sequence shown here is derived from an EMBL/GenBank/DDBJ whole genome shotgun (WGS) entry which is preliminary data.</text>
</comment>
<dbReference type="FunFam" id="3.40.50.720:FF:000111">
    <property type="entry name" value="Glucose-6-phosphate 1-dehydrogenase"/>
    <property type="match status" value="1"/>
</dbReference>
<dbReference type="Gene3D" id="3.30.360.10">
    <property type="entry name" value="Dihydrodipicolinate Reductase, domain 2"/>
    <property type="match status" value="1"/>
</dbReference>
<keyword evidence="9" id="KW-0119">Carbohydrate metabolism</keyword>
<dbReference type="EC" id="1.1.1.49" evidence="4"/>
<dbReference type="GO" id="GO:0050661">
    <property type="term" value="F:NADP binding"/>
    <property type="evidence" value="ECO:0007669"/>
    <property type="project" value="InterPro"/>
</dbReference>